<feature type="region of interest" description="Disordered" evidence="1">
    <location>
        <begin position="78"/>
        <end position="101"/>
    </location>
</feature>
<dbReference type="InterPro" id="IPR046172">
    <property type="entry name" value="DUF6174"/>
</dbReference>
<dbReference type="Pfam" id="PF19671">
    <property type="entry name" value="DUF6174"/>
    <property type="match status" value="1"/>
</dbReference>
<dbReference type="RefSeq" id="WP_215795517.1">
    <property type="nucleotide sequence ID" value="NZ_JAHKKG010000019.1"/>
</dbReference>
<reference evidence="2 3" key="1">
    <citation type="submission" date="2021-06" db="EMBL/GenBank/DDBJ databases">
        <title>Actinoplanes lichenicola sp. nov., and Actinoplanes ovalisporus sp. nov., isolated from lichen in Thailand.</title>
        <authorList>
            <person name="Saeng-In P."/>
            <person name="Kanchanasin P."/>
            <person name="Yuki M."/>
            <person name="Kudo T."/>
            <person name="Ohkuma M."/>
            <person name="Phongsopitanun W."/>
            <person name="Tanasupawat S."/>
        </authorList>
    </citation>
    <scope>NUCLEOTIDE SEQUENCE [LARGE SCALE GENOMIC DNA]</scope>
    <source>
        <strain evidence="2 3">NBRC 110975</strain>
    </source>
</reference>
<proteinExistence type="predicted"/>
<protein>
    <submittedName>
        <fullName evidence="2">Uncharacterized protein</fullName>
    </submittedName>
</protein>
<sequence>MTWAEPARYSYVLDSACGERALIGRYRITVADGRVTDVRGLDAPGARTVADSPREVIPTLRQLVDELNAARAAGAEVADIDTDPATGHPTRITIDPSSNSLDDESCYTITVLEPVG</sequence>
<comment type="caution">
    <text evidence="2">The sequence shown here is derived from an EMBL/GenBank/DDBJ whole genome shotgun (WGS) entry which is preliminary data.</text>
</comment>
<evidence type="ECO:0000313" key="3">
    <source>
        <dbReference type="Proteomes" id="UP001519654"/>
    </source>
</evidence>
<evidence type="ECO:0000313" key="2">
    <source>
        <dbReference type="EMBL" id="MBU2670290.1"/>
    </source>
</evidence>
<dbReference type="EMBL" id="JAHKKG010000019">
    <property type="protein sequence ID" value="MBU2670290.1"/>
    <property type="molecule type" value="Genomic_DNA"/>
</dbReference>
<accession>A0ABS5Z736</accession>
<keyword evidence="3" id="KW-1185">Reference proteome</keyword>
<dbReference type="Proteomes" id="UP001519654">
    <property type="component" value="Unassembled WGS sequence"/>
</dbReference>
<gene>
    <name evidence="2" type="ORF">KOI35_42990</name>
</gene>
<evidence type="ECO:0000256" key="1">
    <source>
        <dbReference type="SAM" id="MobiDB-lite"/>
    </source>
</evidence>
<organism evidence="2 3">
    <name type="scientific">Paractinoplanes bogorensis</name>
    <dbReference type="NCBI Taxonomy" id="1610840"/>
    <lineage>
        <taxon>Bacteria</taxon>
        <taxon>Bacillati</taxon>
        <taxon>Actinomycetota</taxon>
        <taxon>Actinomycetes</taxon>
        <taxon>Micromonosporales</taxon>
        <taxon>Micromonosporaceae</taxon>
        <taxon>Paractinoplanes</taxon>
    </lineage>
</organism>
<name>A0ABS5Z736_9ACTN</name>